<dbReference type="Proteomes" id="UP000035642">
    <property type="component" value="Unassembled WGS sequence"/>
</dbReference>
<dbReference type="SUPFAM" id="SSF55979">
    <property type="entry name" value="DNA clamp"/>
    <property type="match status" value="1"/>
</dbReference>
<evidence type="ECO:0000256" key="5">
    <source>
        <dbReference type="ARBA" id="ARBA00023242"/>
    </source>
</evidence>
<comment type="similarity">
    <text evidence="2">Belongs to the rad1 family.</text>
</comment>
<evidence type="ECO:0000313" key="7">
    <source>
        <dbReference type="WBParaSite" id="ACAC_0000198201-mRNA-1"/>
    </source>
</evidence>
<evidence type="ECO:0000256" key="4">
    <source>
        <dbReference type="ARBA" id="ARBA00023204"/>
    </source>
</evidence>
<evidence type="ECO:0000313" key="6">
    <source>
        <dbReference type="Proteomes" id="UP000035642"/>
    </source>
</evidence>
<proteinExistence type="inferred from homology"/>
<evidence type="ECO:0000256" key="1">
    <source>
        <dbReference type="ARBA" id="ARBA00004123"/>
    </source>
</evidence>
<dbReference type="STRING" id="6313.A0A0K0CWV8"/>
<dbReference type="Pfam" id="PF02144">
    <property type="entry name" value="Rad1"/>
    <property type="match status" value="1"/>
</dbReference>
<name>A0A0K0CWV8_ANGCA</name>
<evidence type="ECO:0000256" key="2">
    <source>
        <dbReference type="ARBA" id="ARBA00010991"/>
    </source>
</evidence>
<dbReference type="PANTHER" id="PTHR10870">
    <property type="entry name" value="CELL CYCLE CHECKPOINT PROTEIN RAD1"/>
    <property type="match status" value="1"/>
</dbReference>
<comment type="subcellular location">
    <subcellularLocation>
        <location evidence="1">Nucleus</location>
    </subcellularLocation>
</comment>
<accession>A0A0K0CWV8</accession>
<reference evidence="7" key="2">
    <citation type="submission" date="2017-02" db="UniProtKB">
        <authorList>
            <consortium name="WormBaseParasite"/>
        </authorList>
    </citation>
    <scope>IDENTIFICATION</scope>
</reference>
<dbReference type="Gene3D" id="3.70.10.10">
    <property type="match status" value="2"/>
</dbReference>
<dbReference type="InterPro" id="IPR046938">
    <property type="entry name" value="DNA_clamp_sf"/>
</dbReference>
<dbReference type="GO" id="GO:0030896">
    <property type="term" value="C:checkpoint clamp complex"/>
    <property type="evidence" value="ECO:0007669"/>
    <property type="project" value="TreeGrafter"/>
</dbReference>
<dbReference type="WBParaSite" id="ACAC_0000198201-mRNA-1">
    <property type="protein sequence ID" value="ACAC_0000198201-mRNA-1"/>
    <property type="gene ID" value="ACAC_0000198201"/>
</dbReference>
<dbReference type="AlphaFoldDB" id="A0A0K0CWV8"/>
<dbReference type="GO" id="GO:0000077">
    <property type="term" value="P:DNA damage checkpoint signaling"/>
    <property type="evidence" value="ECO:0007669"/>
    <property type="project" value="InterPro"/>
</dbReference>
<dbReference type="InterPro" id="IPR003021">
    <property type="entry name" value="Rad1_Rec1_Rad17"/>
</dbReference>
<organism evidence="6 7">
    <name type="scientific">Angiostrongylus cantonensis</name>
    <name type="common">Rat lungworm</name>
    <dbReference type="NCBI Taxonomy" id="6313"/>
    <lineage>
        <taxon>Eukaryota</taxon>
        <taxon>Metazoa</taxon>
        <taxon>Ecdysozoa</taxon>
        <taxon>Nematoda</taxon>
        <taxon>Chromadorea</taxon>
        <taxon>Rhabditida</taxon>
        <taxon>Rhabditina</taxon>
        <taxon>Rhabditomorpha</taxon>
        <taxon>Strongyloidea</taxon>
        <taxon>Metastrongylidae</taxon>
        <taxon>Angiostrongylus</taxon>
    </lineage>
</organism>
<dbReference type="GO" id="GO:0006281">
    <property type="term" value="P:DNA repair"/>
    <property type="evidence" value="ECO:0007669"/>
    <property type="project" value="UniProtKB-KW"/>
</dbReference>
<keyword evidence="4" id="KW-0234">DNA repair</keyword>
<protein>
    <submittedName>
        <fullName evidence="7">Cell cycle checkpoint protein RAD1</fullName>
    </submittedName>
</protein>
<keyword evidence="6" id="KW-1185">Reference proteome</keyword>
<evidence type="ECO:0000256" key="3">
    <source>
        <dbReference type="ARBA" id="ARBA00022763"/>
    </source>
</evidence>
<sequence length="215" mass="24113">MAGGDVRTDQLHALELKHSRVHEFASIIKAISFREAIAYLSNDLFSRFELRERSVHFRLPLNLVIECIAMHTGAGATFKMTYDGDEEPVKLVLEEDGIVVDMTVHTLTTEEELDASSSTVTLSVTNDELLLKTIGEIGTAVTKFPRCSEQFERLQCAEPVTHRYLISFIKNMTAAFAIASKVSLRCDSRGVLSAQFMVEPVEHKQTYIEFYVSSC</sequence>
<keyword evidence="3" id="KW-0227">DNA damage</keyword>
<reference evidence="6" key="1">
    <citation type="submission" date="2012-09" db="EMBL/GenBank/DDBJ databases">
        <authorList>
            <person name="Martin A.A."/>
        </authorList>
    </citation>
    <scope>NUCLEOTIDE SEQUENCE</scope>
</reference>
<dbReference type="PANTHER" id="PTHR10870:SF0">
    <property type="entry name" value="CELL CYCLE CHECKPOINT PROTEIN RAD1"/>
    <property type="match status" value="1"/>
</dbReference>
<keyword evidence="5" id="KW-0539">Nucleus</keyword>